<name>A0A397SBF8_9GLOM</name>
<dbReference type="AlphaFoldDB" id="A0A397SBF8"/>
<reference evidence="2 3" key="1">
    <citation type="submission" date="2018-06" db="EMBL/GenBank/DDBJ databases">
        <title>Comparative genomics reveals the genomic features of Rhizophagus irregularis, R. cerebriforme, R. diaphanum and Gigaspora rosea, and their symbiotic lifestyle signature.</title>
        <authorList>
            <person name="Morin E."/>
            <person name="San Clemente H."/>
            <person name="Chen E.C.H."/>
            <person name="De La Providencia I."/>
            <person name="Hainaut M."/>
            <person name="Kuo A."/>
            <person name="Kohler A."/>
            <person name="Murat C."/>
            <person name="Tang N."/>
            <person name="Roy S."/>
            <person name="Loubradou J."/>
            <person name="Henrissat B."/>
            <person name="Grigoriev I.V."/>
            <person name="Corradi N."/>
            <person name="Roux C."/>
            <person name="Martin F.M."/>
        </authorList>
    </citation>
    <scope>NUCLEOTIDE SEQUENCE [LARGE SCALE GENOMIC DNA]</scope>
    <source>
        <strain evidence="2 3">DAOM 227022</strain>
    </source>
</reference>
<dbReference type="EMBL" id="QKYT01001191">
    <property type="protein sequence ID" value="RIA79674.1"/>
    <property type="molecule type" value="Genomic_DNA"/>
</dbReference>
<proteinExistence type="predicted"/>
<gene>
    <name evidence="2" type="ORF">C1645_840160</name>
</gene>
<evidence type="ECO:0000313" key="2">
    <source>
        <dbReference type="EMBL" id="RIA79674.1"/>
    </source>
</evidence>
<evidence type="ECO:0000313" key="3">
    <source>
        <dbReference type="Proteomes" id="UP000265703"/>
    </source>
</evidence>
<feature type="region of interest" description="Disordered" evidence="1">
    <location>
        <begin position="30"/>
        <end position="56"/>
    </location>
</feature>
<sequence length="247" mass="29476">MEASNIISIVGLAVKLLEIFVPLVNKKNEEKPKKNDKNRNKKLKKQKNQTYNNNKFKDNGDICIQNNDNKPILNVKNTLPKNSLKNLKAKKLSENLDMINKNLREHVYQKYFVEYSKEERLLKKKKKQSFVYFLASSKQRKLKKKIKKLVDKSERERKIKEFPIDEEAQFKVKFDIDPEKVPDVLITSEKEKHGDLEKFVPNRVENQMREIEKQQGKKKIKPLFNDVKEINKMDKEQEKEYKEKLEK</sequence>
<evidence type="ECO:0000256" key="1">
    <source>
        <dbReference type="SAM" id="MobiDB-lite"/>
    </source>
</evidence>
<comment type="caution">
    <text evidence="2">The sequence shown here is derived from an EMBL/GenBank/DDBJ whole genome shotgun (WGS) entry which is preliminary data.</text>
</comment>
<organism evidence="2 3">
    <name type="scientific">Glomus cerebriforme</name>
    <dbReference type="NCBI Taxonomy" id="658196"/>
    <lineage>
        <taxon>Eukaryota</taxon>
        <taxon>Fungi</taxon>
        <taxon>Fungi incertae sedis</taxon>
        <taxon>Mucoromycota</taxon>
        <taxon>Glomeromycotina</taxon>
        <taxon>Glomeromycetes</taxon>
        <taxon>Glomerales</taxon>
        <taxon>Glomeraceae</taxon>
        <taxon>Glomus</taxon>
    </lineage>
</organism>
<dbReference type="Proteomes" id="UP000265703">
    <property type="component" value="Unassembled WGS sequence"/>
</dbReference>
<protein>
    <submittedName>
        <fullName evidence="2">Uncharacterized protein</fullName>
    </submittedName>
</protein>
<accession>A0A397SBF8</accession>
<keyword evidence="3" id="KW-1185">Reference proteome</keyword>